<evidence type="ECO:0000313" key="1">
    <source>
        <dbReference type="EMBL" id="RHX84578.1"/>
    </source>
</evidence>
<accession>A0A8B3CQF4</accession>
<name>A0A8B3CQF4_9LEPT</name>
<gene>
    <name evidence="1" type="ORF">DLM78_17840</name>
</gene>
<proteinExistence type="predicted"/>
<dbReference type="RefSeq" id="WP_118983145.1">
    <property type="nucleotide sequence ID" value="NZ_QHCS01000005.1"/>
</dbReference>
<evidence type="ECO:0000313" key="2">
    <source>
        <dbReference type="Proteomes" id="UP000266669"/>
    </source>
</evidence>
<dbReference type="EMBL" id="QHCS01000005">
    <property type="protein sequence ID" value="RHX84578.1"/>
    <property type="molecule type" value="Genomic_DNA"/>
</dbReference>
<reference evidence="2" key="1">
    <citation type="submission" date="2018-05" db="EMBL/GenBank/DDBJ databases">
        <title>Leptospira yasudae sp. nov. and Leptospira stimsonii sp. nov., two pathogenic species of the genus Leptospira isolated from environmental sources.</title>
        <authorList>
            <person name="Casanovas-Massana A."/>
            <person name="Hamond C."/>
            <person name="Santos L.A."/>
            <person name="Hacker K.P."/>
            <person name="Balassiano I."/>
            <person name="Medeiros M.A."/>
            <person name="Reis M.G."/>
            <person name="Ko A.I."/>
            <person name="Wunder E.A."/>
        </authorList>
    </citation>
    <scope>NUCLEOTIDE SEQUENCE [LARGE SCALE GENOMIC DNA]</scope>
    <source>
        <strain evidence="2">AMB6-RJ</strain>
    </source>
</reference>
<organism evidence="1 2">
    <name type="scientific">Leptospira stimsonii</name>
    <dbReference type="NCBI Taxonomy" id="2202203"/>
    <lineage>
        <taxon>Bacteria</taxon>
        <taxon>Pseudomonadati</taxon>
        <taxon>Spirochaetota</taxon>
        <taxon>Spirochaetia</taxon>
        <taxon>Leptospirales</taxon>
        <taxon>Leptospiraceae</taxon>
        <taxon>Leptospira</taxon>
    </lineage>
</organism>
<dbReference type="AlphaFoldDB" id="A0A8B3CQF4"/>
<protein>
    <submittedName>
        <fullName evidence="1">Uncharacterized protein</fullName>
    </submittedName>
</protein>
<comment type="caution">
    <text evidence="1">The sequence shown here is derived from an EMBL/GenBank/DDBJ whole genome shotgun (WGS) entry which is preliminary data.</text>
</comment>
<sequence length="160" mass="18888">MSVVIFLFCKKNLQIESKRIQEFFEEGVYWDPEPKYVSKVFTKGFELQVRYDPKKKPFHVSFFSNDHETFLETKQEILEVLEEEPRGGAVKKISEWIEKSVQMFAIDVDPVSIREEDWRAVDSLEAFLAEEADALIYSSGEFFEVKDLIRKTYSFRNGSY</sequence>
<dbReference type="Proteomes" id="UP000266669">
    <property type="component" value="Unassembled WGS sequence"/>
</dbReference>